<dbReference type="Proteomes" id="UP000612899">
    <property type="component" value="Unassembled WGS sequence"/>
</dbReference>
<keyword evidence="1" id="KW-0472">Membrane</keyword>
<dbReference type="AlphaFoldDB" id="A0A8J3QAW1"/>
<sequence>MTVLDRVPVEAITAKAHSVRKVDWARVRRAFVALLALPLTWLGWTARAVVSALVTTKRAAWFAVTWACSAVVVGWESGPSSARMPEGD</sequence>
<proteinExistence type="predicted"/>
<protein>
    <submittedName>
        <fullName evidence="2">Uncharacterized protein</fullName>
    </submittedName>
</protein>
<accession>A0A8J3QAW1</accession>
<keyword evidence="1" id="KW-0812">Transmembrane</keyword>
<reference evidence="2" key="1">
    <citation type="submission" date="2021-01" db="EMBL/GenBank/DDBJ databases">
        <title>Whole genome shotgun sequence of Rhizocola hellebori NBRC 109834.</title>
        <authorList>
            <person name="Komaki H."/>
            <person name="Tamura T."/>
        </authorList>
    </citation>
    <scope>NUCLEOTIDE SEQUENCE</scope>
    <source>
        <strain evidence="2">NBRC 109834</strain>
    </source>
</reference>
<dbReference type="RefSeq" id="WP_203911199.1">
    <property type="nucleotide sequence ID" value="NZ_BONY01000036.1"/>
</dbReference>
<gene>
    <name evidence="2" type="ORF">Rhe02_54760</name>
</gene>
<dbReference type="EMBL" id="BONY01000036">
    <property type="protein sequence ID" value="GIH07409.1"/>
    <property type="molecule type" value="Genomic_DNA"/>
</dbReference>
<comment type="caution">
    <text evidence="2">The sequence shown here is derived from an EMBL/GenBank/DDBJ whole genome shotgun (WGS) entry which is preliminary data.</text>
</comment>
<evidence type="ECO:0000313" key="2">
    <source>
        <dbReference type="EMBL" id="GIH07409.1"/>
    </source>
</evidence>
<evidence type="ECO:0000313" key="3">
    <source>
        <dbReference type="Proteomes" id="UP000612899"/>
    </source>
</evidence>
<keyword evidence="1" id="KW-1133">Transmembrane helix</keyword>
<keyword evidence="3" id="KW-1185">Reference proteome</keyword>
<name>A0A8J3QAW1_9ACTN</name>
<organism evidence="2 3">
    <name type="scientific">Rhizocola hellebori</name>
    <dbReference type="NCBI Taxonomy" id="1392758"/>
    <lineage>
        <taxon>Bacteria</taxon>
        <taxon>Bacillati</taxon>
        <taxon>Actinomycetota</taxon>
        <taxon>Actinomycetes</taxon>
        <taxon>Micromonosporales</taxon>
        <taxon>Micromonosporaceae</taxon>
        <taxon>Rhizocola</taxon>
    </lineage>
</organism>
<feature type="transmembrane region" description="Helical" evidence="1">
    <location>
        <begin position="30"/>
        <end position="53"/>
    </location>
</feature>
<evidence type="ECO:0000256" key="1">
    <source>
        <dbReference type="SAM" id="Phobius"/>
    </source>
</evidence>